<name>X1BGK5_9ZZZZ</name>
<organism evidence="1">
    <name type="scientific">marine sediment metagenome</name>
    <dbReference type="NCBI Taxonomy" id="412755"/>
    <lineage>
        <taxon>unclassified sequences</taxon>
        <taxon>metagenomes</taxon>
        <taxon>ecological metagenomes</taxon>
    </lineage>
</organism>
<comment type="caution">
    <text evidence="1">The sequence shown here is derived from an EMBL/GenBank/DDBJ whole genome shotgun (WGS) entry which is preliminary data.</text>
</comment>
<evidence type="ECO:0000313" key="1">
    <source>
        <dbReference type="EMBL" id="GAG94140.1"/>
    </source>
</evidence>
<dbReference type="EMBL" id="BART01027526">
    <property type="protein sequence ID" value="GAG94140.1"/>
    <property type="molecule type" value="Genomic_DNA"/>
</dbReference>
<accession>X1BGK5</accession>
<reference evidence="1" key="1">
    <citation type="journal article" date="2014" name="Front. Microbiol.">
        <title>High frequency of phylogenetically diverse reductive dehalogenase-homologous genes in deep subseafloor sedimentary metagenomes.</title>
        <authorList>
            <person name="Kawai M."/>
            <person name="Futagami T."/>
            <person name="Toyoda A."/>
            <person name="Takaki Y."/>
            <person name="Nishi S."/>
            <person name="Hori S."/>
            <person name="Arai W."/>
            <person name="Tsubouchi T."/>
            <person name="Morono Y."/>
            <person name="Uchiyama I."/>
            <person name="Ito T."/>
            <person name="Fujiyama A."/>
            <person name="Inagaki F."/>
            <person name="Takami H."/>
        </authorList>
    </citation>
    <scope>NUCLEOTIDE SEQUENCE</scope>
    <source>
        <strain evidence="1">Expedition CK06-06</strain>
    </source>
</reference>
<protein>
    <submittedName>
        <fullName evidence="1">Uncharacterized protein</fullName>
    </submittedName>
</protein>
<gene>
    <name evidence="1" type="ORF">S01H4_48784</name>
</gene>
<dbReference type="AlphaFoldDB" id="X1BGK5"/>
<feature type="non-terminal residue" evidence="1">
    <location>
        <position position="34"/>
    </location>
</feature>
<sequence length="34" mass="3699">MTETLDQETYKKYKRAAKIINGAGGTPLTVGETL</sequence>
<proteinExistence type="predicted"/>